<accession>A0ABU6USM0</accession>
<evidence type="ECO:0000313" key="2">
    <source>
        <dbReference type="EMBL" id="MED6163013.1"/>
    </source>
</evidence>
<gene>
    <name evidence="2" type="ORF">PIB30_075911</name>
</gene>
<evidence type="ECO:0008006" key="4">
    <source>
        <dbReference type="Google" id="ProtNLM"/>
    </source>
</evidence>
<feature type="region of interest" description="Disordered" evidence="1">
    <location>
        <begin position="85"/>
        <end position="117"/>
    </location>
</feature>
<proteinExistence type="predicted"/>
<keyword evidence="3" id="KW-1185">Reference proteome</keyword>
<comment type="caution">
    <text evidence="2">The sequence shown here is derived from an EMBL/GenBank/DDBJ whole genome shotgun (WGS) entry which is preliminary data.</text>
</comment>
<sequence>MSCRIYVGGIKKFDKNKQFFTLQKDETEKKVSRAEMWGITHKKKDGSYVNEQAKEIAEKTKAHCTQQSIDSTINSPLDALGVVFENEHPGRVRGKDRVGATPEGDKPKTPQRKMNCL</sequence>
<reference evidence="2 3" key="1">
    <citation type="journal article" date="2023" name="Plants (Basel)">
        <title>Bridging the Gap: Combining Genomics and Transcriptomics Approaches to Understand Stylosanthes scabra, an Orphan Legume from the Brazilian Caatinga.</title>
        <authorList>
            <person name="Ferreira-Neto J.R.C."/>
            <person name="da Silva M.D."/>
            <person name="Binneck E."/>
            <person name="de Melo N.F."/>
            <person name="da Silva R.H."/>
            <person name="de Melo A.L.T.M."/>
            <person name="Pandolfi V."/>
            <person name="Bustamante F.O."/>
            <person name="Brasileiro-Vidal A.C."/>
            <person name="Benko-Iseppon A.M."/>
        </authorList>
    </citation>
    <scope>NUCLEOTIDE SEQUENCE [LARGE SCALE GENOMIC DNA]</scope>
    <source>
        <tissue evidence="2">Leaves</tissue>
    </source>
</reference>
<name>A0ABU6USM0_9FABA</name>
<feature type="compositionally biased region" description="Basic and acidic residues" evidence="1">
    <location>
        <begin position="85"/>
        <end position="108"/>
    </location>
</feature>
<evidence type="ECO:0000313" key="3">
    <source>
        <dbReference type="Proteomes" id="UP001341840"/>
    </source>
</evidence>
<dbReference type="Pfam" id="PF03004">
    <property type="entry name" value="Transposase_24"/>
    <property type="match status" value="1"/>
</dbReference>
<evidence type="ECO:0000256" key="1">
    <source>
        <dbReference type="SAM" id="MobiDB-lite"/>
    </source>
</evidence>
<dbReference type="Proteomes" id="UP001341840">
    <property type="component" value="Unassembled WGS sequence"/>
</dbReference>
<protein>
    <recommendedName>
        <fullName evidence="4">Transposase</fullName>
    </recommendedName>
</protein>
<dbReference type="InterPro" id="IPR004252">
    <property type="entry name" value="Probable_transposase_24"/>
</dbReference>
<organism evidence="2 3">
    <name type="scientific">Stylosanthes scabra</name>
    <dbReference type="NCBI Taxonomy" id="79078"/>
    <lineage>
        <taxon>Eukaryota</taxon>
        <taxon>Viridiplantae</taxon>
        <taxon>Streptophyta</taxon>
        <taxon>Embryophyta</taxon>
        <taxon>Tracheophyta</taxon>
        <taxon>Spermatophyta</taxon>
        <taxon>Magnoliopsida</taxon>
        <taxon>eudicotyledons</taxon>
        <taxon>Gunneridae</taxon>
        <taxon>Pentapetalae</taxon>
        <taxon>rosids</taxon>
        <taxon>fabids</taxon>
        <taxon>Fabales</taxon>
        <taxon>Fabaceae</taxon>
        <taxon>Papilionoideae</taxon>
        <taxon>50 kb inversion clade</taxon>
        <taxon>dalbergioids sensu lato</taxon>
        <taxon>Dalbergieae</taxon>
        <taxon>Pterocarpus clade</taxon>
        <taxon>Stylosanthes</taxon>
    </lineage>
</organism>
<dbReference type="EMBL" id="JASCZI010121809">
    <property type="protein sequence ID" value="MED6163013.1"/>
    <property type="molecule type" value="Genomic_DNA"/>
</dbReference>